<keyword evidence="4" id="KW-1185">Reference proteome</keyword>
<dbReference type="EMBL" id="NMUH01000048">
    <property type="protein sequence ID" value="MQL69799.1"/>
    <property type="molecule type" value="Genomic_DNA"/>
</dbReference>
<feature type="transmembrane region" description="Helical" evidence="2">
    <location>
        <begin position="31"/>
        <end position="56"/>
    </location>
</feature>
<comment type="caution">
    <text evidence="3">The sequence shown here is derived from an EMBL/GenBank/DDBJ whole genome shotgun (WGS) entry which is preliminary data.</text>
</comment>
<proteinExistence type="predicted"/>
<feature type="region of interest" description="Disordered" evidence="1">
    <location>
        <begin position="1"/>
        <end position="25"/>
    </location>
</feature>
<feature type="transmembrane region" description="Helical" evidence="2">
    <location>
        <begin position="76"/>
        <end position="95"/>
    </location>
</feature>
<keyword evidence="2" id="KW-0812">Transmembrane</keyword>
<name>A0A843TMM3_COLES</name>
<gene>
    <name evidence="3" type="ORF">Taro_002131</name>
</gene>
<accession>A0A843TMM3</accession>
<dbReference type="Proteomes" id="UP000652761">
    <property type="component" value="Unassembled WGS sequence"/>
</dbReference>
<keyword evidence="2" id="KW-0472">Membrane</keyword>
<dbReference type="AlphaFoldDB" id="A0A843TMM3"/>
<sequence>MPPPPLPGWTAAGPSPSRRHRRRPASPPPPLLWLLLALAAPAPAATALLPPLLLFTCRQLPPWPLPLAALRGESPLALLLLSLAVRCFAAAAVAGPHLSRRRSALLALPAGRKKGEGGRETLLLLALFRTELNRESQTEKRKGEIERKRKKGRLKCKPPGRCTNLPAMATSPSTIKGGGVPKPWGGFFGREKTRARLREETARQFRKRVCKAALKNIVQGTI</sequence>
<evidence type="ECO:0000313" key="4">
    <source>
        <dbReference type="Proteomes" id="UP000652761"/>
    </source>
</evidence>
<protein>
    <submittedName>
        <fullName evidence="3">Uncharacterized protein</fullName>
    </submittedName>
</protein>
<feature type="compositionally biased region" description="Basic and acidic residues" evidence="1">
    <location>
        <begin position="136"/>
        <end position="147"/>
    </location>
</feature>
<feature type="compositionally biased region" description="Basic residues" evidence="1">
    <location>
        <begin position="148"/>
        <end position="158"/>
    </location>
</feature>
<feature type="region of interest" description="Disordered" evidence="1">
    <location>
        <begin position="136"/>
        <end position="187"/>
    </location>
</feature>
<keyword evidence="2" id="KW-1133">Transmembrane helix</keyword>
<reference evidence="3" key="1">
    <citation type="submission" date="2017-07" db="EMBL/GenBank/DDBJ databases">
        <title>Taro Niue Genome Assembly and Annotation.</title>
        <authorList>
            <person name="Atibalentja N."/>
            <person name="Keating K."/>
            <person name="Fields C.J."/>
        </authorList>
    </citation>
    <scope>NUCLEOTIDE SEQUENCE</scope>
    <source>
        <strain evidence="3">Niue_2</strain>
        <tissue evidence="3">Leaf</tissue>
    </source>
</reference>
<evidence type="ECO:0000256" key="1">
    <source>
        <dbReference type="SAM" id="MobiDB-lite"/>
    </source>
</evidence>
<evidence type="ECO:0000313" key="3">
    <source>
        <dbReference type="EMBL" id="MQL69799.1"/>
    </source>
</evidence>
<evidence type="ECO:0000256" key="2">
    <source>
        <dbReference type="SAM" id="Phobius"/>
    </source>
</evidence>
<organism evidence="3 4">
    <name type="scientific">Colocasia esculenta</name>
    <name type="common">Wild taro</name>
    <name type="synonym">Arum esculentum</name>
    <dbReference type="NCBI Taxonomy" id="4460"/>
    <lineage>
        <taxon>Eukaryota</taxon>
        <taxon>Viridiplantae</taxon>
        <taxon>Streptophyta</taxon>
        <taxon>Embryophyta</taxon>
        <taxon>Tracheophyta</taxon>
        <taxon>Spermatophyta</taxon>
        <taxon>Magnoliopsida</taxon>
        <taxon>Liliopsida</taxon>
        <taxon>Araceae</taxon>
        <taxon>Aroideae</taxon>
        <taxon>Colocasieae</taxon>
        <taxon>Colocasia</taxon>
    </lineage>
</organism>